<evidence type="ECO:0000313" key="2">
    <source>
        <dbReference type="EMBL" id="SUD99061.1"/>
    </source>
</evidence>
<feature type="transmembrane region" description="Helical" evidence="1">
    <location>
        <begin position="36"/>
        <end position="58"/>
    </location>
</feature>
<dbReference type="EMBL" id="UGTZ01000002">
    <property type="protein sequence ID" value="SUD99061.1"/>
    <property type="molecule type" value="Genomic_DNA"/>
</dbReference>
<accession>A0A379LS94</accession>
<dbReference type="Proteomes" id="UP000254208">
    <property type="component" value="Unassembled WGS sequence"/>
</dbReference>
<feature type="transmembrane region" description="Helical" evidence="1">
    <location>
        <begin position="7"/>
        <end position="30"/>
    </location>
</feature>
<organism evidence="2 3">
    <name type="scientific">Providencia rettgeri</name>
    <dbReference type="NCBI Taxonomy" id="587"/>
    <lineage>
        <taxon>Bacteria</taxon>
        <taxon>Pseudomonadati</taxon>
        <taxon>Pseudomonadota</taxon>
        <taxon>Gammaproteobacteria</taxon>
        <taxon>Enterobacterales</taxon>
        <taxon>Morganellaceae</taxon>
        <taxon>Providencia</taxon>
    </lineage>
</organism>
<dbReference type="RefSeq" id="WP_115168383.1">
    <property type="nucleotide sequence ID" value="NZ_CP077318.1"/>
</dbReference>
<keyword evidence="1" id="KW-0812">Transmembrane</keyword>
<proteinExistence type="predicted"/>
<evidence type="ECO:0000256" key="1">
    <source>
        <dbReference type="SAM" id="Phobius"/>
    </source>
</evidence>
<gene>
    <name evidence="2" type="ORF">NCTC11801_04788</name>
</gene>
<dbReference type="AlphaFoldDB" id="A0A379LS94"/>
<dbReference type="GeneID" id="93674864"/>
<keyword evidence="1" id="KW-0472">Membrane</keyword>
<protein>
    <recommendedName>
        <fullName evidence="4">MotA/TolQ/ExbB proton channel domain-containing protein</fullName>
    </recommendedName>
</protein>
<evidence type="ECO:0000313" key="3">
    <source>
        <dbReference type="Proteomes" id="UP000254208"/>
    </source>
</evidence>
<evidence type="ECO:0008006" key="4">
    <source>
        <dbReference type="Google" id="ProtNLM"/>
    </source>
</evidence>
<feature type="transmembrane region" description="Helical" evidence="1">
    <location>
        <begin position="124"/>
        <end position="147"/>
    </location>
</feature>
<sequence>MKELRFLIYFICFVFCAFVFYIHDFIISAIEHNVAINILISVILVGGIIFALISTFQISRKQLSWKKIEQQDDVANDSLVLGVFDHQFSDIFTVDEKKQKELLATWIESCDWKSRILEYLSGTLIGLGLLGTFIGLMGMMGSISGVLSASGDGGE</sequence>
<reference evidence="2 3" key="1">
    <citation type="submission" date="2018-06" db="EMBL/GenBank/DDBJ databases">
        <authorList>
            <consortium name="Pathogen Informatics"/>
            <person name="Doyle S."/>
        </authorList>
    </citation>
    <scope>NUCLEOTIDE SEQUENCE [LARGE SCALE GENOMIC DNA]</scope>
    <source>
        <strain evidence="2 3">NCTC11801</strain>
    </source>
</reference>
<keyword evidence="1" id="KW-1133">Transmembrane helix</keyword>
<name>A0A379LS94_PRORE</name>